<comment type="caution">
    <text evidence="6">The sequence shown here is derived from an EMBL/GenBank/DDBJ whole genome shotgun (WGS) entry which is preliminary data.</text>
</comment>
<organism evidence="6 7">
    <name type="scientific">Adiantum capillus-veneris</name>
    <name type="common">Maidenhair fern</name>
    <dbReference type="NCBI Taxonomy" id="13818"/>
    <lineage>
        <taxon>Eukaryota</taxon>
        <taxon>Viridiplantae</taxon>
        <taxon>Streptophyta</taxon>
        <taxon>Embryophyta</taxon>
        <taxon>Tracheophyta</taxon>
        <taxon>Polypodiopsida</taxon>
        <taxon>Polypodiidae</taxon>
        <taxon>Polypodiales</taxon>
        <taxon>Pteridineae</taxon>
        <taxon>Pteridaceae</taxon>
        <taxon>Vittarioideae</taxon>
        <taxon>Adiantum</taxon>
    </lineage>
</organism>
<dbReference type="AlphaFoldDB" id="A0A9D4ZMD1"/>
<dbReference type="CDD" id="cd02846">
    <property type="entry name" value="PAZ_argonaute_like"/>
    <property type="match status" value="1"/>
</dbReference>
<evidence type="ECO:0000259" key="4">
    <source>
        <dbReference type="PROSITE" id="PS50821"/>
    </source>
</evidence>
<dbReference type="SMART" id="SM01163">
    <property type="entry name" value="DUF1785"/>
    <property type="match status" value="1"/>
</dbReference>
<evidence type="ECO:0000256" key="3">
    <source>
        <dbReference type="SAM" id="MobiDB-lite"/>
    </source>
</evidence>
<dbReference type="EMBL" id="JABFUD020000007">
    <property type="protein sequence ID" value="KAI5078010.1"/>
    <property type="molecule type" value="Genomic_DNA"/>
</dbReference>
<evidence type="ECO:0000259" key="5">
    <source>
        <dbReference type="PROSITE" id="PS50822"/>
    </source>
</evidence>
<dbReference type="InterPro" id="IPR036397">
    <property type="entry name" value="RNaseH_sf"/>
</dbReference>
<proteinExistence type="inferred from homology"/>
<dbReference type="InterPro" id="IPR032474">
    <property type="entry name" value="Argonaute_N"/>
</dbReference>
<dbReference type="InterPro" id="IPR036085">
    <property type="entry name" value="PAZ_dom_sf"/>
</dbReference>
<dbReference type="GO" id="GO:0003723">
    <property type="term" value="F:RNA binding"/>
    <property type="evidence" value="ECO:0007669"/>
    <property type="project" value="InterPro"/>
</dbReference>
<dbReference type="InterPro" id="IPR014811">
    <property type="entry name" value="ArgoL1"/>
</dbReference>
<keyword evidence="2" id="KW-0943">RNA-mediated gene silencing</keyword>
<evidence type="ECO:0000313" key="6">
    <source>
        <dbReference type="EMBL" id="KAI5078010.1"/>
    </source>
</evidence>
<evidence type="ECO:0000313" key="7">
    <source>
        <dbReference type="Proteomes" id="UP000886520"/>
    </source>
</evidence>
<dbReference type="GO" id="GO:0031047">
    <property type="term" value="P:regulatory ncRNA-mediated gene silencing"/>
    <property type="evidence" value="ECO:0007669"/>
    <property type="project" value="UniProtKB-KW"/>
</dbReference>
<dbReference type="PROSITE" id="PS50821">
    <property type="entry name" value="PAZ"/>
    <property type="match status" value="1"/>
</dbReference>
<dbReference type="InterPro" id="IPR003100">
    <property type="entry name" value="PAZ_dom"/>
</dbReference>
<feature type="domain" description="PAZ" evidence="4">
    <location>
        <begin position="266"/>
        <end position="379"/>
    </location>
</feature>
<dbReference type="Gene3D" id="2.170.260.10">
    <property type="entry name" value="paz domain"/>
    <property type="match status" value="1"/>
</dbReference>
<gene>
    <name evidence="6" type="ORF">GOP47_0007834</name>
</gene>
<dbReference type="InterPro" id="IPR045246">
    <property type="entry name" value="Piwi_ago-like"/>
</dbReference>
<dbReference type="Gene3D" id="3.30.420.10">
    <property type="entry name" value="Ribonuclease H-like superfamily/Ribonuclease H"/>
    <property type="match status" value="1"/>
</dbReference>
<dbReference type="Pfam" id="PF08699">
    <property type="entry name" value="ArgoL1"/>
    <property type="match status" value="1"/>
</dbReference>
<dbReference type="SUPFAM" id="SSF53098">
    <property type="entry name" value="Ribonuclease H-like"/>
    <property type="match status" value="1"/>
</dbReference>
<dbReference type="Pfam" id="PF02171">
    <property type="entry name" value="Piwi"/>
    <property type="match status" value="1"/>
</dbReference>
<dbReference type="SUPFAM" id="SSF101690">
    <property type="entry name" value="PAZ domain"/>
    <property type="match status" value="1"/>
</dbReference>
<evidence type="ECO:0000256" key="1">
    <source>
        <dbReference type="ARBA" id="ARBA00008201"/>
    </source>
</evidence>
<dbReference type="Pfam" id="PF02170">
    <property type="entry name" value="PAZ"/>
    <property type="match status" value="1"/>
</dbReference>
<dbReference type="Gene3D" id="3.40.50.2300">
    <property type="match status" value="1"/>
</dbReference>
<dbReference type="Pfam" id="PF16486">
    <property type="entry name" value="ArgoN"/>
    <property type="match status" value="1"/>
</dbReference>
<reference evidence="6" key="1">
    <citation type="submission" date="2021-01" db="EMBL/GenBank/DDBJ databases">
        <title>Adiantum capillus-veneris genome.</title>
        <authorList>
            <person name="Fang Y."/>
            <person name="Liao Q."/>
        </authorList>
    </citation>
    <scope>NUCLEOTIDE SEQUENCE</scope>
    <source>
        <strain evidence="6">H3</strain>
        <tissue evidence="6">Leaf</tissue>
    </source>
</reference>
<evidence type="ECO:0000256" key="2">
    <source>
        <dbReference type="ARBA" id="ARBA00023158"/>
    </source>
</evidence>
<dbReference type="InterPro" id="IPR003165">
    <property type="entry name" value="Piwi"/>
</dbReference>
<dbReference type="PANTHER" id="PTHR22891">
    <property type="entry name" value="EUKARYOTIC TRANSLATION INITIATION FACTOR 2C"/>
    <property type="match status" value="1"/>
</dbReference>
<name>A0A9D4ZMD1_ADICA</name>
<comment type="similarity">
    <text evidence="1">Belongs to the argonaute family. Ago subfamily.</text>
</comment>
<accession>A0A9D4ZMD1</accession>
<dbReference type="PROSITE" id="PS50822">
    <property type="entry name" value="PIWI"/>
    <property type="match status" value="1"/>
</dbReference>
<keyword evidence="7" id="KW-1185">Reference proteome</keyword>
<dbReference type="InterPro" id="IPR012337">
    <property type="entry name" value="RNaseH-like_sf"/>
</dbReference>
<dbReference type="InterPro" id="IPR032472">
    <property type="entry name" value="ArgoL2"/>
</dbReference>
<dbReference type="CDD" id="cd04657">
    <property type="entry name" value="Piwi_ago-like"/>
    <property type="match status" value="1"/>
</dbReference>
<protein>
    <submittedName>
        <fullName evidence="6">Uncharacterized protein</fullName>
    </submittedName>
</protein>
<feature type="domain" description="Piwi" evidence="5">
    <location>
        <begin position="551"/>
        <end position="863"/>
    </location>
</feature>
<dbReference type="Pfam" id="PF16488">
    <property type="entry name" value="ArgoL2"/>
    <property type="match status" value="1"/>
</dbReference>
<feature type="region of interest" description="Disordered" evidence="3">
    <location>
        <begin position="1"/>
        <end position="44"/>
    </location>
</feature>
<sequence length="899" mass="99776">MGDPSSSSCAAGDLPESSGLAPKSSPTEGDLKPPTQMKRPGLGKTGRPIEVLCNHFMVTYSGSQDVCHYDVSISDGGSAPGGNDGIANKNLCRTIMMKLHQVYASEFGGKRFAYDGEKSLFTPGPLKFQTQEFTVLLDETTINKSNPADDDTTKRRRVASRSREFKVKIEYAATVKMTAIGAILSGQKNDRAQDALRVLDIVLKQHSASKGYLLLKENYFSTVFGVADIGEGVQTCRGYHASFRPSISGLSLNLDIATTTIIKASKVVDFIKERFQPANPSCIDWDKVKRVLKGVKVVTPHTQIVHRIIGFSDLPSSEQRFTKKKVDTSGQVVETELTIQQYYEMQYGMTLQFPNLPCIAAGRAKKPTYIPVELCEILPGQRYTKALSSAQRQKMIDQARQGPDERRSAVQKAMDASDYASNDIIKDFGVRIDPRMRKVPARLLDAPALIFGESRQETPRGGRWNLNNKSMARAATISSWAVLSFDGRMPPHAVENIARDLCRVCSVKGMTMDAPGTILCEPRQNQRLPPAERVQLIMQELKSQLKDPPQFMLCILPERKTSPLYGPLKKLLQTKLAVVTQCIAPPRQVKDQYLTNVALKINVKVGGYNSLLALEKSAKLPKISSVPTVIFGLDVSHGPPGFSDSPSIAAVVASQEWPYFSRYSVRMRAQSRKVEMIAGLYDESGGMIVELLKDFYGTCNKLPGQTDRRPKQIIIFRDGVSESQFEQVLRDEYLAFKKAFKQIDTSGDYNPRITLIVVQKRHHTRFFPPTGNQNVQPGTIVDAHLCHPRDYDFYLCAHAGLIGTTRPTHYHVLVDENNFTVDELQELTHALCYTYARSTTAVSTVTPIAYAHLAATHARNFLDSEGGSETSSMTGRSERSTPIHLPELHPAMKSKMFYC</sequence>
<dbReference type="Pfam" id="PF16487">
    <property type="entry name" value="ArgoMid"/>
    <property type="match status" value="1"/>
</dbReference>
<dbReference type="InterPro" id="IPR032473">
    <property type="entry name" value="Argonaute_Mid_dom"/>
</dbReference>
<dbReference type="OrthoDB" id="10252740at2759"/>
<dbReference type="SMART" id="SM00950">
    <property type="entry name" value="Piwi"/>
    <property type="match status" value="1"/>
</dbReference>
<dbReference type="SMART" id="SM00949">
    <property type="entry name" value="PAZ"/>
    <property type="match status" value="1"/>
</dbReference>
<dbReference type="Proteomes" id="UP000886520">
    <property type="component" value="Chromosome 7"/>
</dbReference>